<dbReference type="CDD" id="cd00093">
    <property type="entry name" value="HTH_XRE"/>
    <property type="match status" value="1"/>
</dbReference>
<organism evidence="3">
    <name type="scientific">Latilactobacillus sakei</name>
    <name type="common">Lactobacillus sakei</name>
    <dbReference type="NCBI Taxonomy" id="1599"/>
    <lineage>
        <taxon>Bacteria</taxon>
        <taxon>Bacillati</taxon>
        <taxon>Bacillota</taxon>
        <taxon>Bacilli</taxon>
        <taxon>Lactobacillales</taxon>
        <taxon>Lactobacillaceae</taxon>
        <taxon>Latilactobacillus</taxon>
    </lineage>
</organism>
<evidence type="ECO:0000313" key="3">
    <source>
        <dbReference type="EMBL" id="AJQ16978.1"/>
    </source>
</evidence>
<dbReference type="InterPro" id="IPR001387">
    <property type="entry name" value="Cro/C1-type_HTH"/>
</dbReference>
<sequence>MSKIDEYVTERSKNNPDFAKLVEQENINLEVAVKVRDLRENMGMSQRAFASLIGKPQSTIARIENGSMNASTRVLSEIAQATNQRLTIQFMPVI</sequence>
<dbReference type="PROSITE" id="PS50943">
    <property type="entry name" value="HTH_CROC1"/>
    <property type="match status" value="1"/>
</dbReference>
<evidence type="ECO:0000259" key="1">
    <source>
        <dbReference type="PROSITE" id="PS50943"/>
    </source>
</evidence>
<geneLocation type="plasmid" evidence="3">
    <name>pKCA9</name>
</geneLocation>
<feature type="domain" description="HTH cro/C1-type" evidence="1">
    <location>
        <begin position="35"/>
        <end position="89"/>
    </location>
</feature>
<proteinExistence type="predicted"/>
<dbReference type="GO" id="GO:0003677">
    <property type="term" value="F:DNA binding"/>
    <property type="evidence" value="ECO:0007669"/>
    <property type="project" value="InterPro"/>
</dbReference>
<dbReference type="EMBL" id="KF559313">
    <property type="protein sequence ID" value="AJQ16960.1"/>
    <property type="molecule type" value="Genomic_DNA"/>
</dbReference>
<accession>A0A0C5PWY3</accession>
<dbReference type="RefSeq" id="WP_010011622.1">
    <property type="nucleotide sequence ID" value="NZ_CP020808.1"/>
</dbReference>
<dbReference type="InterPro" id="IPR010982">
    <property type="entry name" value="Lambda_DNA-bd_dom_sf"/>
</dbReference>
<evidence type="ECO:0000313" key="2">
    <source>
        <dbReference type="EMBL" id="AJQ16960.1"/>
    </source>
</evidence>
<protein>
    <submittedName>
        <fullName evidence="3">XRE family transcriptional regulator</fullName>
    </submittedName>
</protein>
<dbReference type="SMART" id="SM00530">
    <property type="entry name" value="HTH_XRE"/>
    <property type="match status" value="1"/>
</dbReference>
<keyword evidence="3" id="KW-0614">Plasmid</keyword>
<dbReference type="SUPFAM" id="SSF47413">
    <property type="entry name" value="lambda repressor-like DNA-binding domains"/>
    <property type="match status" value="1"/>
</dbReference>
<dbReference type="EMBL" id="KF559314">
    <property type="protein sequence ID" value="AJQ16978.1"/>
    <property type="molecule type" value="Genomic_DNA"/>
</dbReference>
<geneLocation type="plasmid" evidence="2">
    <name>pKCA15</name>
</geneLocation>
<name>A0A0C5PWY3_LATSK</name>
<dbReference type="Gene3D" id="1.10.260.40">
    <property type="entry name" value="lambda repressor-like DNA-binding domains"/>
    <property type="match status" value="1"/>
</dbReference>
<dbReference type="AlphaFoldDB" id="A0A0C5PWY3"/>
<reference evidence="3" key="1">
    <citation type="submission" date="2013-08" db="EMBL/GenBank/DDBJ databases">
        <title>Genetic Structure of Residential Plasmids in Lactobacillus sakei KCA311.</title>
        <authorList>
            <person name="Woo D.R."/>
            <person name="Ahn C."/>
        </authorList>
    </citation>
    <scope>NUCLEOTIDE SEQUENCE</scope>
    <source>
        <strain evidence="3">KCA311</strain>
        <plasmid evidence="2">pKCA15</plasmid>
        <plasmid evidence="3">pKCA9</plasmid>
    </source>
</reference>
<dbReference type="Pfam" id="PF01381">
    <property type="entry name" value="HTH_3"/>
    <property type="match status" value="1"/>
</dbReference>